<evidence type="ECO:0000313" key="3">
    <source>
        <dbReference type="EMBL" id="QDZ20867.1"/>
    </source>
</evidence>
<dbReference type="PANTHER" id="PTHR33973:SF4">
    <property type="entry name" value="OS07G0153300 PROTEIN"/>
    <property type="match status" value="1"/>
</dbReference>
<evidence type="ECO:0000256" key="2">
    <source>
        <dbReference type="SAM" id="Phobius"/>
    </source>
</evidence>
<feature type="transmembrane region" description="Helical" evidence="2">
    <location>
        <begin position="12"/>
        <end position="38"/>
    </location>
</feature>
<dbReference type="Pfam" id="PF07103">
    <property type="entry name" value="DUF1365"/>
    <property type="match status" value="1"/>
</dbReference>
<dbReference type="Proteomes" id="UP000316726">
    <property type="component" value="Chromosome 4"/>
</dbReference>
<feature type="compositionally biased region" description="Acidic residues" evidence="1">
    <location>
        <begin position="51"/>
        <end position="60"/>
    </location>
</feature>
<reference evidence="3 4" key="1">
    <citation type="submission" date="2018-07" db="EMBL/GenBank/DDBJ databases">
        <title>The complete nuclear genome of the prasinophyte Chloropicon primus (CCMP1205).</title>
        <authorList>
            <person name="Pombert J.-F."/>
            <person name="Otis C."/>
            <person name="Turmel M."/>
            <person name="Lemieux C."/>
        </authorList>
    </citation>
    <scope>NUCLEOTIDE SEQUENCE [LARGE SCALE GENOMIC DNA]</scope>
    <source>
        <strain evidence="3 4">CCMP1205</strain>
    </source>
</reference>
<accession>A0A5B8MK93</accession>
<evidence type="ECO:0000313" key="4">
    <source>
        <dbReference type="Proteomes" id="UP000316726"/>
    </source>
</evidence>
<keyword evidence="2" id="KW-0472">Membrane</keyword>
<sequence length="321" mass="37279">MWSTFVLQGLSLAAFIAWNAFVLLPSLLKDVLLVALYYNRGGKRGGQRHDDDEEEDEGEESSSVVFYEGLVEHVRSKPVKNAFKYKVRVCMVNLDEPPGWWRTKQDAGDKSLSSAKVREICKTEGPVWLLTVPSCCGYAQNPISVYYAFDKDGVELEQCVAEVTNTPWGERVVFSFEPEMKDALPKSLHVSPFMDMKNTWKIRTQAPSPTKGLKVDIFVGHPEYGSYFLARLTCRVSKHRGTRSERADLRTLYDYGYMPQRVALWIYWQAMVLVWKGAPMFMHPRLEDYREAVEREMDRKQVGQKYRSWDFLRVQWPFNRD</sequence>
<gene>
    <name evidence="3" type="ORF">A3770_04p33850</name>
</gene>
<proteinExistence type="predicted"/>
<evidence type="ECO:0000256" key="1">
    <source>
        <dbReference type="SAM" id="MobiDB-lite"/>
    </source>
</evidence>
<name>A0A5B8MK93_9CHLO</name>
<dbReference type="AlphaFoldDB" id="A0A5B8MK93"/>
<protein>
    <submittedName>
        <fullName evidence="3">DUF1365 domain-containing protein</fullName>
    </submittedName>
</protein>
<dbReference type="OrthoDB" id="3340520at2759"/>
<keyword evidence="2" id="KW-1133">Transmembrane helix</keyword>
<organism evidence="3 4">
    <name type="scientific">Chloropicon primus</name>
    <dbReference type="NCBI Taxonomy" id="1764295"/>
    <lineage>
        <taxon>Eukaryota</taxon>
        <taxon>Viridiplantae</taxon>
        <taxon>Chlorophyta</taxon>
        <taxon>Chloropicophyceae</taxon>
        <taxon>Chloropicales</taxon>
        <taxon>Chloropicaceae</taxon>
        <taxon>Chloropicon</taxon>
    </lineage>
</organism>
<keyword evidence="2" id="KW-0812">Transmembrane</keyword>
<feature type="region of interest" description="Disordered" evidence="1">
    <location>
        <begin position="42"/>
        <end position="62"/>
    </location>
</feature>
<dbReference type="PANTHER" id="PTHR33973">
    <property type="entry name" value="OS07G0153300 PROTEIN"/>
    <property type="match status" value="1"/>
</dbReference>
<dbReference type="InterPro" id="IPR010775">
    <property type="entry name" value="DUF1365"/>
</dbReference>
<keyword evidence="4" id="KW-1185">Reference proteome</keyword>
<dbReference type="EMBL" id="CP031037">
    <property type="protein sequence ID" value="QDZ20867.1"/>
    <property type="molecule type" value="Genomic_DNA"/>
</dbReference>